<feature type="compositionally biased region" description="Acidic residues" evidence="1">
    <location>
        <begin position="205"/>
        <end position="216"/>
    </location>
</feature>
<dbReference type="Gene3D" id="2.40.70.10">
    <property type="entry name" value="Acid Proteases"/>
    <property type="match status" value="1"/>
</dbReference>
<dbReference type="Gramene" id="GBG60194">
    <property type="protein sequence ID" value="GBG60194"/>
    <property type="gene ID" value="CBR_g3438"/>
</dbReference>
<proteinExistence type="predicted"/>
<dbReference type="Pfam" id="PF13975">
    <property type="entry name" value="gag-asp_proteas"/>
    <property type="match status" value="1"/>
</dbReference>
<organism evidence="2 3">
    <name type="scientific">Chara braunii</name>
    <name type="common">Braun's stonewort</name>
    <dbReference type="NCBI Taxonomy" id="69332"/>
    <lineage>
        <taxon>Eukaryota</taxon>
        <taxon>Viridiplantae</taxon>
        <taxon>Streptophyta</taxon>
        <taxon>Charophyceae</taxon>
        <taxon>Charales</taxon>
        <taxon>Characeae</taxon>
        <taxon>Chara</taxon>
    </lineage>
</organism>
<gene>
    <name evidence="2" type="ORF">CBR_g3438</name>
</gene>
<dbReference type="SUPFAM" id="SSF50630">
    <property type="entry name" value="Acid proteases"/>
    <property type="match status" value="1"/>
</dbReference>
<sequence length="517" mass="58368">MIYSSMDGDIYDQFREYIGRKVPSRVRAEAQRRVVARQAPPVTFPLWQEREDPPIRVEEVGSDEEVTQRLRAGVIREKPIIIESEDESEEERVEPASVLLGKMEELLDKVGRYQRKLVGFCDEVKEWRANLPKVFLYGSGPESMPGRPGVATVGSCPRSGMMTRPPTPQGRLAQAARTRGQGKASASQGPPQKGPEPEKRKETVEVEDDDEDEEEDERLRQEEDQRAEQRARKRESREEAEPVLRDVPPKKKKYAVRLEEGFDVERVIDRLLGGHNDLMTLKEILASAPRLRNELKGRLSRRLVPNVHLSVILPKEMEWAEPGTKMDWKCVACGMVDLVVRGSKCATMVDTGAEMNIIREADAIRFGLEIDRSDCGILHGANNKAVFCGTASNVLLEIGRVKARACFFIMPDVDHGILLGRSFLCRTETLMYNKHDGSLILILCDPACGNYEVITCRNTEPISIRNRPNPGSFTIEESEDEHHRLMAEPEEEVRGEAFSLSLFDVNKAMDIVAYGRT</sequence>
<keyword evidence="3" id="KW-1185">Reference proteome</keyword>
<dbReference type="EMBL" id="BFEA01000009">
    <property type="protein sequence ID" value="GBG60194.1"/>
    <property type="molecule type" value="Genomic_DNA"/>
</dbReference>
<feature type="compositionally biased region" description="Basic and acidic residues" evidence="1">
    <location>
        <begin position="217"/>
        <end position="246"/>
    </location>
</feature>
<reference evidence="2 3" key="1">
    <citation type="journal article" date="2018" name="Cell">
        <title>The Chara Genome: Secondary Complexity and Implications for Plant Terrestrialization.</title>
        <authorList>
            <person name="Nishiyama T."/>
            <person name="Sakayama H."/>
            <person name="Vries J.D."/>
            <person name="Buschmann H."/>
            <person name="Saint-Marcoux D."/>
            <person name="Ullrich K.K."/>
            <person name="Haas F.B."/>
            <person name="Vanderstraeten L."/>
            <person name="Becker D."/>
            <person name="Lang D."/>
            <person name="Vosolsobe S."/>
            <person name="Rombauts S."/>
            <person name="Wilhelmsson P.K.I."/>
            <person name="Janitza P."/>
            <person name="Kern R."/>
            <person name="Heyl A."/>
            <person name="Rumpler F."/>
            <person name="Villalobos L.I.A.C."/>
            <person name="Clay J.M."/>
            <person name="Skokan R."/>
            <person name="Toyoda A."/>
            <person name="Suzuki Y."/>
            <person name="Kagoshima H."/>
            <person name="Schijlen E."/>
            <person name="Tajeshwar N."/>
            <person name="Catarino B."/>
            <person name="Hetherington A.J."/>
            <person name="Saltykova A."/>
            <person name="Bonnot C."/>
            <person name="Breuninger H."/>
            <person name="Symeonidi A."/>
            <person name="Radhakrishnan G.V."/>
            <person name="Van Nieuwerburgh F."/>
            <person name="Deforce D."/>
            <person name="Chang C."/>
            <person name="Karol K.G."/>
            <person name="Hedrich R."/>
            <person name="Ulvskov P."/>
            <person name="Glockner G."/>
            <person name="Delwiche C.F."/>
            <person name="Petrasek J."/>
            <person name="Van de Peer Y."/>
            <person name="Friml J."/>
            <person name="Beilby M."/>
            <person name="Dolan L."/>
            <person name="Kohara Y."/>
            <person name="Sugano S."/>
            <person name="Fujiyama A."/>
            <person name="Delaux P.-M."/>
            <person name="Quint M."/>
            <person name="TheiBen G."/>
            <person name="Hagemann M."/>
            <person name="Harholt J."/>
            <person name="Dunand C."/>
            <person name="Zachgo S."/>
            <person name="Langdale J."/>
            <person name="Maumus F."/>
            <person name="Straeten D.V.D."/>
            <person name="Gould S.B."/>
            <person name="Rensing S.A."/>
        </authorList>
    </citation>
    <scope>NUCLEOTIDE SEQUENCE [LARGE SCALE GENOMIC DNA]</scope>
    <source>
        <strain evidence="2 3">S276</strain>
    </source>
</reference>
<dbReference type="Proteomes" id="UP000265515">
    <property type="component" value="Unassembled WGS sequence"/>
</dbReference>
<evidence type="ECO:0000256" key="1">
    <source>
        <dbReference type="SAM" id="MobiDB-lite"/>
    </source>
</evidence>
<evidence type="ECO:0008006" key="4">
    <source>
        <dbReference type="Google" id="ProtNLM"/>
    </source>
</evidence>
<dbReference type="InterPro" id="IPR021109">
    <property type="entry name" value="Peptidase_aspartic_dom_sf"/>
</dbReference>
<dbReference type="OrthoDB" id="2506366at2759"/>
<protein>
    <recommendedName>
        <fullName evidence="4">Peptidase A2 domain-containing protein</fullName>
    </recommendedName>
</protein>
<dbReference type="CDD" id="cd00303">
    <property type="entry name" value="retropepsin_like"/>
    <property type="match status" value="1"/>
</dbReference>
<comment type="caution">
    <text evidence="2">The sequence shown here is derived from an EMBL/GenBank/DDBJ whole genome shotgun (WGS) entry which is preliminary data.</text>
</comment>
<dbReference type="AlphaFoldDB" id="A0A388JQV9"/>
<feature type="region of interest" description="Disordered" evidence="1">
    <location>
        <begin position="139"/>
        <end position="246"/>
    </location>
</feature>
<feature type="compositionally biased region" description="Basic and acidic residues" evidence="1">
    <location>
        <begin position="195"/>
        <end position="204"/>
    </location>
</feature>
<name>A0A388JQV9_CHABU</name>
<accession>A0A388JQV9</accession>
<evidence type="ECO:0000313" key="2">
    <source>
        <dbReference type="EMBL" id="GBG60194.1"/>
    </source>
</evidence>
<evidence type="ECO:0000313" key="3">
    <source>
        <dbReference type="Proteomes" id="UP000265515"/>
    </source>
</evidence>